<reference evidence="1" key="1">
    <citation type="submission" date="2016-05" db="EMBL/GenBank/DDBJ databases">
        <authorList>
            <person name="Lavstsen T."/>
            <person name="Jespersen J.S."/>
        </authorList>
    </citation>
    <scope>NUCLEOTIDE SEQUENCE</scope>
    <source>
        <tissue evidence="1">Brain</tissue>
    </source>
</reference>
<dbReference type="EMBL" id="HAEE01012987">
    <property type="protein sequence ID" value="SBR33037.1"/>
    <property type="molecule type" value="Transcribed_RNA"/>
</dbReference>
<dbReference type="AlphaFoldDB" id="A0A1A8KKX0"/>
<sequence length="75" mass="8549">WTFGRTCQCFGSSLRSFRGNQMKDRRFCCVLGGGEVFNMLQQTTWSGVSGLVASLCWLTFPGCMKTWKRLSRANR</sequence>
<gene>
    <name evidence="1" type="primary">FABP3</name>
</gene>
<protein>
    <submittedName>
        <fullName evidence="1">Fatty acid binding protein 3, muscle and heart</fullName>
    </submittedName>
</protein>
<reference evidence="1" key="2">
    <citation type="submission" date="2016-06" db="EMBL/GenBank/DDBJ databases">
        <title>The genome of a short-lived fish provides insights into sex chromosome evolution and the genetic control of aging.</title>
        <authorList>
            <person name="Reichwald K."/>
            <person name="Felder M."/>
            <person name="Petzold A."/>
            <person name="Koch P."/>
            <person name="Groth M."/>
            <person name="Platzer M."/>
        </authorList>
    </citation>
    <scope>NUCLEOTIDE SEQUENCE</scope>
    <source>
        <tissue evidence="1">Brain</tissue>
    </source>
</reference>
<accession>A0A1A8KKX0</accession>
<proteinExistence type="predicted"/>
<evidence type="ECO:0000313" key="1">
    <source>
        <dbReference type="EMBL" id="SBR33037.1"/>
    </source>
</evidence>
<organism evidence="1">
    <name type="scientific">Nothobranchius kuhntae</name>
    <name type="common">Beira killifish</name>
    <dbReference type="NCBI Taxonomy" id="321403"/>
    <lineage>
        <taxon>Eukaryota</taxon>
        <taxon>Metazoa</taxon>
        <taxon>Chordata</taxon>
        <taxon>Craniata</taxon>
        <taxon>Vertebrata</taxon>
        <taxon>Euteleostomi</taxon>
        <taxon>Actinopterygii</taxon>
        <taxon>Neopterygii</taxon>
        <taxon>Teleostei</taxon>
        <taxon>Neoteleostei</taxon>
        <taxon>Acanthomorphata</taxon>
        <taxon>Ovalentaria</taxon>
        <taxon>Atherinomorphae</taxon>
        <taxon>Cyprinodontiformes</taxon>
        <taxon>Nothobranchiidae</taxon>
        <taxon>Nothobranchius</taxon>
    </lineage>
</organism>
<feature type="non-terminal residue" evidence="1">
    <location>
        <position position="1"/>
    </location>
</feature>
<name>A0A1A8KKX0_NOTKU</name>
<feature type="non-terminal residue" evidence="1">
    <location>
        <position position="75"/>
    </location>
</feature>